<dbReference type="InterPro" id="IPR001763">
    <property type="entry name" value="Rhodanese-like_dom"/>
</dbReference>
<keyword evidence="2" id="KW-0436">Ligase</keyword>
<dbReference type="Gene3D" id="3.40.50.12780">
    <property type="entry name" value="N-terminal domain of ligase-like"/>
    <property type="match status" value="1"/>
</dbReference>
<dbReference type="InterPro" id="IPR025110">
    <property type="entry name" value="AMP-bd_C"/>
</dbReference>
<feature type="domain" description="Rhodanese" evidence="6">
    <location>
        <begin position="79"/>
        <end position="114"/>
    </location>
</feature>
<dbReference type="PANTHER" id="PTHR43859">
    <property type="entry name" value="ACYL-ACTIVATING ENZYME"/>
    <property type="match status" value="1"/>
</dbReference>
<evidence type="ECO:0000313" key="7">
    <source>
        <dbReference type="EMBL" id="CZR68246.1"/>
    </source>
</evidence>
<protein>
    <submittedName>
        <fullName evidence="7">Related to AMP-binding domain protein</fullName>
    </submittedName>
</protein>
<dbReference type="AlphaFoldDB" id="A0A1L7XT79"/>
<dbReference type="PROSITE" id="PS50206">
    <property type="entry name" value="RHODANESE_3"/>
    <property type="match status" value="1"/>
</dbReference>
<accession>A0A1L7XT79</accession>
<evidence type="ECO:0000256" key="5">
    <source>
        <dbReference type="SAM" id="MobiDB-lite"/>
    </source>
</evidence>
<sequence length="585" mass="64577">MTVPKERLPQFATRFPQNSPPNTTRKSKGQQFQRPNFHPLSPTYFLPRAAAIDPEATAICHVTRNDKILRRSYREMSDRARGLAYYLESKGYKRVGILAPNTPAFLEAVYGIGAAGAINVGMIIDETSPVTRWARCLRCLIAINYRLNSDDTSYIFTHAEVDGIIADAEFVGLLNSFLKENPHVDVISDTDGVGSQDQPNGPFDEAVLEGLRLDNLNGNKGWDGLEVQPESEHDIIAFAYTSGTTAKPKAVEFLHRGAYLASLANTVEYGFGYSRGSCRYLWTLPMFHAMGWCGVWAVTAVRGTHYCLRKIDYSTIWHLLKQERITHFSAAPTVNTLLCNAKEAEVLPEPVQVMVAGSPPTPHLFEQMTNLNFFPTHVYGPTETYGPITKSQGHGFLASLGARVIKSDLPDEVVDVEQNGEEIGEVVFAGIFAPMATIKTRKQRRNSSQAESFIRGILPCGTLTELFRSLTERRTSSSVGRGENISSVALESLLIAHPDILEVAAVAVSDSHWGERPKAFVTAKSGKHVNGADVITWAKNASGISKFMVPREVEVVDELPKTSTGKIRKDVLRQRAKSGRLQLKL</sequence>
<proteinExistence type="inferred from homology"/>
<dbReference type="STRING" id="576137.A0A1L7XT79"/>
<gene>
    <name evidence="7" type="ORF">PAC_18145</name>
</gene>
<dbReference type="Pfam" id="PF13193">
    <property type="entry name" value="AMP-binding_C"/>
    <property type="match status" value="1"/>
</dbReference>
<comment type="similarity">
    <text evidence="1">Belongs to the ATP-dependent AMP-binding enzyme family.</text>
</comment>
<keyword evidence="4" id="KW-0443">Lipid metabolism</keyword>
<evidence type="ECO:0000256" key="4">
    <source>
        <dbReference type="ARBA" id="ARBA00023098"/>
    </source>
</evidence>
<dbReference type="OrthoDB" id="1882297at2759"/>
<dbReference type="SUPFAM" id="SSF56801">
    <property type="entry name" value="Acetyl-CoA synthetase-like"/>
    <property type="match status" value="1"/>
</dbReference>
<evidence type="ECO:0000256" key="1">
    <source>
        <dbReference type="ARBA" id="ARBA00006432"/>
    </source>
</evidence>
<dbReference type="PANTHER" id="PTHR43859:SF4">
    <property type="entry name" value="BUTANOATE--COA LIGASE AAE1-RELATED"/>
    <property type="match status" value="1"/>
</dbReference>
<dbReference type="InterPro" id="IPR045851">
    <property type="entry name" value="AMP-bd_C_sf"/>
</dbReference>
<evidence type="ECO:0000259" key="6">
    <source>
        <dbReference type="PROSITE" id="PS50206"/>
    </source>
</evidence>
<evidence type="ECO:0000256" key="3">
    <source>
        <dbReference type="ARBA" id="ARBA00022832"/>
    </source>
</evidence>
<dbReference type="EMBL" id="FJOG01000052">
    <property type="protein sequence ID" value="CZR68246.1"/>
    <property type="molecule type" value="Genomic_DNA"/>
</dbReference>
<feature type="region of interest" description="Disordered" evidence="5">
    <location>
        <begin position="1"/>
        <end position="35"/>
    </location>
</feature>
<feature type="compositionally biased region" description="Polar residues" evidence="5">
    <location>
        <begin position="15"/>
        <end position="34"/>
    </location>
</feature>
<dbReference type="InterPro" id="IPR042099">
    <property type="entry name" value="ANL_N_sf"/>
</dbReference>
<evidence type="ECO:0000313" key="8">
    <source>
        <dbReference type="Proteomes" id="UP000184330"/>
    </source>
</evidence>
<dbReference type="Proteomes" id="UP000184330">
    <property type="component" value="Unassembled WGS sequence"/>
</dbReference>
<dbReference type="Pfam" id="PF00501">
    <property type="entry name" value="AMP-binding"/>
    <property type="match status" value="1"/>
</dbReference>
<organism evidence="7 8">
    <name type="scientific">Phialocephala subalpina</name>
    <dbReference type="NCBI Taxonomy" id="576137"/>
    <lineage>
        <taxon>Eukaryota</taxon>
        <taxon>Fungi</taxon>
        <taxon>Dikarya</taxon>
        <taxon>Ascomycota</taxon>
        <taxon>Pezizomycotina</taxon>
        <taxon>Leotiomycetes</taxon>
        <taxon>Helotiales</taxon>
        <taxon>Mollisiaceae</taxon>
        <taxon>Phialocephala</taxon>
        <taxon>Phialocephala fortinii species complex</taxon>
    </lineage>
</organism>
<evidence type="ECO:0000256" key="2">
    <source>
        <dbReference type="ARBA" id="ARBA00022598"/>
    </source>
</evidence>
<reference evidence="7 8" key="1">
    <citation type="submission" date="2016-03" db="EMBL/GenBank/DDBJ databases">
        <authorList>
            <person name="Ploux O."/>
        </authorList>
    </citation>
    <scope>NUCLEOTIDE SEQUENCE [LARGE SCALE GENOMIC DNA]</scope>
    <source>
        <strain evidence="7 8">UAMH 11012</strain>
    </source>
</reference>
<keyword evidence="3" id="KW-0276">Fatty acid metabolism</keyword>
<dbReference type="GO" id="GO:0006631">
    <property type="term" value="P:fatty acid metabolic process"/>
    <property type="evidence" value="ECO:0007669"/>
    <property type="project" value="UniProtKB-KW"/>
</dbReference>
<keyword evidence="8" id="KW-1185">Reference proteome</keyword>
<dbReference type="GO" id="GO:0016874">
    <property type="term" value="F:ligase activity"/>
    <property type="evidence" value="ECO:0007669"/>
    <property type="project" value="UniProtKB-KW"/>
</dbReference>
<dbReference type="Gene3D" id="3.30.300.30">
    <property type="match status" value="1"/>
</dbReference>
<name>A0A1L7XT79_9HELO</name>
<dbReference type="InterPro" id="IPR000873">
    <property type="entry name" value="AMP-dep_synth/lig_dom"/>
</dbReference>